<accession>A0A0G0UGE3</accession>
<proteinExistence type="predicted"/>
<gene>
    <name evidence="2" type="ORF">UU34_C0002G0066</name>
</gene>
<evidence type="ECO:0000313" key="3">
    <source>
        <dbReference type="Proteomes" id="UP000034854"/>
    </source>
</evidence>
<reference evidence="2 3" key="1">
    <citation type="journal article" date="2015" name="Nature">
        <title>rRNA introns, odd ribosomes, and small enigmatic genomes across a large radiation of phyla.</title>
        <authorList>
            <person name="Brown C.T."/>
            <person name="Hug L.A."/>
            <person name="Thomas B.C."/>
            <person name="Sharon I."/>
            <person name="Castelle C.J."/>
            <person name="Singh A."/>
            <person name="Wilkins M.J."/>
            <person name="Williams K.H."/>
            <person name="Banfield J.F."/>
        </authorList>
    </citation>
    <scope>NUCLEOTIDE SEQUENCE [LARGE SCALE GENOMIC DNA]</scope>
</reference>
<evidence type="ECO:0000256" key="1">
    <source>
        <dbReference type="SAM" id="Phobius"/>
    </source>
</evidence>
<name>A0A0G0UGE3_9BACT</name>
<comment type="caution">
    <text evidence="2">The sequence shown here is derived from an EMBL/GenBank/DDBJ whole genome shotgun (WGS) entry which is preliminary data.</text>
</comment>
<protein>
    <submittedName>
        <fullName evidence="2">Uncharacterized protein</fullName>
    </submittedName>
</protein>
<dbReference type="Proteomes" id="UP000034854">
    <property type="component" value="Unassembled WGS sequence"/>
</dbReference>
<evidence type="ECO:0000313" key="2">
    <source>
        <dbReference type="EMBL" id="KKR87949.1"/>
    </source>
</evidence>
<dbReference type="AlphaFoldDB" id="A0A0G0UGE3"/>
<keyword evidence="1" id="KW-1133">Transmembrane helix</keyword>
<dbReference type="PATRIC" id="fig|1618409.3.peg.263"/>
<dbReference type="EMBL" id="LCAG01000002">
    <property type="protein sequence ID" value="KKR87949.1"/>
    <property type="molecule type" value="Genomic_DNA"/>
</dbReference>
<keyword evidence="1" id="KW-0472">Membrane</keyword>
<keyword evidence="1" id="KW-0812">Transmembrane</keyword>
<sequence length="450" mass="48188">MPTHPQLVKKLPNSKLQTPKFWSLVIGHWSLKPMAPGQILILALAFLTIILILSASLFGKITNYVRFGKVNTDTQQATFLAEAGVDYAVWKFNQGLNPTITALPLGTGQIDISWVTQGAQRKLTSKACLPTSNNCKIKRIVEILAQEGAQTFPIENALHLDRDNLDLGDSNDAPVINGNVFLNSTVSGGALGIRITGNLRTSQDHPDATWNALCAVQVGGTECQDGGNPWWIQNQALTEPTFEEQEVKTAAAANIMNVNSLPLSTNCTLQNKTFYFGPTKFIGGDLSFVGGGGRRCTLMLRGPIWVADGRLILTATDVIPDDAFLGSASTVVIVDNQILSASTTNWKKSLQGGYTLAWSTLNSQQTSLNAIENGVGNGAILYAPNGIVATSGSNNINVRAIVANGLKTRFTSGVNSSQITYESGVASAVYRVGTGTSSSWVLLKGSYYYK</sequence>
<organism evidence="2 3">
    <name type="scientific">Candidatus Curtissbacteria bacterium GW2011_GWA1_41_11</name>
    <dbReference type="NCBI Taxonomy" id="1618409"/>
    <lineage>
        <taxon>Bacteria</taxon>
        <taxon>Candidatus Curtissiibacteriota</taxon>
    </lineage>
</organism>
<feature type="transmembrane region" description="Helical" evidence="1">
    <location>
        <begin position="39"/>
        <end position="59"/>
    </location>
</feature>